<organism evidence="2 3">
    <name type="scientific">Caldibacillus thermoamylovorans</name>
    <dbReference type="NCBI Taxonomy" id="35841"/>
    <lineage>
        <taxon>Bacteria</taxon>
        <taxon>Bacillati</taxon>
        <taxon>Bacillota</taxon>
        <taxon>Bacilli</taxon>
        <taxon>Bacillales</taxon>
        <taxon>Bacillaceae</taxon>
        <taxon>Caldibacillus</taxon>
    </lineage>
</organism>
<proteinExistence type="predicted"/>
<dbReference type="AlphaFoldDB" id="A0ABD4A6I9"/>
<evidence type="ECO:0000256" key="1">
    <source>
        <dbReference type="SAM" id="Phobius"/>
    </source>
</evidence>
<comment type="caution">
    <text evidence="2">The sequence shown here is derived from an EMBL/GenBank/DDBJ whole genome shotgun (WGS) entry which is preliminary data.</text>
</comment>
<name>A0ABD4A6I9_9BACI</name>
<accession>A0ABD4A6I9</accession>
<protein>
    <submittedName>
        <fullName evidence="2">Uncharacterized protein</fullName>
    </submittedName>
</protein>
<keyword evidence="1" id="KW-1133">Transmembrane helix</keyword>
<keyword evidence="1" id="KW-0472">Membrane</keyword>
<dbReference type="EMBL" id="JXLU01000086">
    <property type="protein sequence ID" value="KIO72671.1"/>
    <property type="molecule type" value="Genomic_DNA"/>
</dbReference>
<reference evidence="2 3" key="1">
    <citation type="submission" date="2015-01" db="EMBL/GenBank/DDBJ databases">
        <title>Draft Genome Sequences of Four Bacillus thermoamylovorans Strains, Isolated From Food Products.</title>
        <authorList>
            <person name="Krawcyk A.O."/>
            <person name="Berendsen E.M."/>
            <person name="Eijlander R.T."/>
            <person name="de Jong A."/>
            <person name="Wells-Bennik M."/>
            <person name="Kuipers O.P."/>
        </authorList>
    </citation>
    <scope>NUCLEOTIDE SEQUENCE [LARGE SCALE GENOMIC DNA]</scope>
    <source>
        <strain evidence="2 3">B4167</strain>
    </source>
</reference>
<dbReference type="Proteomes" id="UP000032076">
    <property type="component" value="Unassembled WGS sequence"/>
</dbReference>
<sequence length="55" mass="6371">MVFNSAFRLTEVLQPFSIKDTGKIYSYNPITKRAQYFFTTVISYLLIDAAILVYV</sequence>
<evidence type="ECO:0000313" key="2">
    <source>
        <dbReference type="EMBL" id="KIO72671.1"/>
    </source>
</evidence>
<keyword evidence="1" id="KW-0812">Transmembrane</keyword>
<evidence type="ECO:0000313" key="3">
    <source>
        <dbReference type="Proteomes" id="UP000032076"/>
    </source>
</evidence>
<feature type="transmembrane region" description="Helical" evidence="1">
    <location>
        <begin position="36"/>
        <end position="54"/>
    </location>
</feature>
<gene>
    <name evidence="2" type="ORF">B4167_2808</name>
</gene>